<gene>
    <name evidence="1" type="ORF">P691DRAFT_119176</name>
</gene>
<sequence>MSGSVKFSCWYPQVLVTLSGRSLFKPVVWSGVCVLSREMSIASSDLILMGAENHYCPRAVLACEDIIIP</sequence>
<reference evidence="1" key="1">
    <citation type="submission" date="2020-11" db="EMBL/GenBank/DDBJ databases">
        <authorList>
            <consortium name="DOE Joint Genome Institute"/>
            <person name="Ahrendt S."/>
            <person name="Riley R."/>
            <person name="Andreopoulos W."/>
            <person name="Labutti K."/>
            <person name="Pangilinan J."/>
            <person name="Ruiz-Duenas F.J."/>
            <person name="Barrasa J.M."/>
            <person name="Sanchez-Garcia M."/>
            <person name="Camarero S."/>
            <person name="Miyauchi S."/>
            <person name="Serrano A."/>
            <person name="Linde D."/>
            <person name="Babiker R."/>
            <person name="Drula E."/>
            <person name="Ayuso-Fernandez I."/>
            <person name="Pacheco R."/>
            <person name="Padilla G."/>
            <person name="Ferreira P."/>
            <person name="Barriuso J."/>
            <person name="Kellner H."/>
            <person name="Castanera R."/>
            <person name="Alfaro M."/>
            <person name="Ramirez L."/>
            <person name="Pisabarro A.G."/>
            <person name="Kuo A."/>
            <person name="Tritt A."/>
            <person name="Lipzen A."/>
            <person name="He G."/>
            <person name="Yan M."/>
            <person name="Ng V."/>
            <person name="Cullen D."/>
            <person name="Martin F."/>
            <person name="Rosso M.-N."/>
            <person name="Henrissat B."/>
            <person name="Hibbett D."/>
            <person name="Martinez A.T."/>
            <person name="Grigoriev I.V."/>
        </authorList>
    </citation>
    <scope>NUCLEOTIDE SEQUENCE</scope>
    <source>
        <strain evidence="1">MF-IS2</strain>
    </source>
</reference>
<dbReference type="EMBL" id="MU151065">
    <property type="protein sequence ID" value="KAF9453033.1"/>
    <property type="molecule type" value="Genomic_DNA"/>
</dbReference>
<dbReference type="AlphaFoldDB" id="A0A9P5XKG0"/>
<name>A0A9P5XKG0_9AGAR</name>
<comment type="caution">
    <text evidence="1">The sequence shown here is derived from an EMBL/GenBank/DDBJ whole genome shotgun (WGS) entry which is preliminary data.</text>
</comment>
<evidence type="ECO:0000313" key="1">
    <source>
        <dbReference type="EMBL" id="KAF9453033.1"/>
    </source>
</evidence>
<evidence type="ECO:0000313" key="2">
    <source>
        <dbReference type="Proteomes" id="UP000807342"/>
    </source>
</evidence>
<dbReference type="Proteomes" id="UP000807342">
    <property type="component" value="Unassembled WGS sequence"/>
</dbReference>
<organism evidence="1 2">
    <name type="scientific">Macrolepiota fuliginosa MF-IS2</name>
    <dbReference type="NCBI Taxonomy" id="1400762"/>
    <lineage>
        <taxon>Eukaryota</taxon>
        <taxon>Fungi</taxon>
        <taxon>Dikarya</taxon>
        <taxon>Basidiomycota</taxon>
        <taxon>Agaricomycotina</taxon>
        <taxon>Agaricomycetes</taxon>
        <taxon>Agaricomycetidae</taxon>
        <taxon>Agaricales</taxon>
        <taxon>Agaricineae</taxon>
        <taxon>Agaricaceae</taxon>
        <taxon>Macrolepiota</taxon>
    </lineage>
</organism>
<keyword evidence="2" id="KW-1185">Reference proteome</keyword>
<protein>
    <submittedName>
        <fullName evidence="1">Uncharacterized protein</fullName>
    </submittedName>
</protein>
<proteinExistence type="predicted"/>
<accession>A0A9P5XKG0</accession>